<dbReference type="PRINTS" id="PR00465">
    <property type="entry name" value="EP450IV"/>
</dbReference>
<dbReference type="GeneID" id="100377971"/>
<sequence>MQVILGSVLSPALPLLLPCVLLILICKLWTVYNIRSKDPNCKAPLPEGSMGIPFFGETLQLVFQGAEFYHTKLKKHGRVFKTHVLGMPSVRVIGAENIRKILQGEGDIVVSHQPATIRGLLGNRSIATSQGQAHTRLRKLAAKAFHINSMSKYIPYIQRYAREAVQNWSERGQVDGWDEILILVFRMSGKLICDFNYEDPTELQHAANICREIEENMFTLPINIPGSPFNKVIRARNIMYAKIEASLHKKRNSNCGQDEDCVDVLRILAQEKDEHGNTIDLKQLKELALELILLGHVSPSSAIVMMLIHLAKHPDVVERVRMELEQHNLLDEEAPLTFGTLSILTYTSCVVKEVLRVSPPVGAGFRKVLKTFELEGKQIPAGWMVLFSIRETQANAENFTKSVEFDPDRFMPGREENKKGDRFNYVPFGAGPRSCVGKQMGLVMMKILLIELTRRCRWELVKPEKLKIKFMPSPHPVNGLPLRFNKIDRNVNSADFEKSDIAGDIAC</sequence>
<dbReference type="PROSITE" id="PS00086">
    <property type="entry name" value="CYTOCHROME_P450"/>
    <property type="match status" value="1"/>
</dbReference>
<dbReference type="InterPro" id="IPR017972">
    <property type="entry name" value="Cyt_P450_CS"/>
</dbReference>
<organism evidence="9 10">
    <name type="scientific">Saccoglossus kowalevskii</name>
    <name type="common">Acorn worm</name>
    <dbReference type="NCBI Taxonomy" id="10224"/>
    <lineage>
        <taxon>Eukaryota</taxon>
        <taxon>Metazoa</taxon>
        <taxon>Hemichordata</taxon>
        <taxon>Enteropneusta</taxon>
        <taxon>Harrimaniidae</taxon>
        <taxon>Saccoglossus</taxon>
    </lineage>
</organism>
<dbReference type="PRINTS" id="PR00385">
    <property type="entry name" value="P450"/>
</dbReference>
<proteinExistence type="inferred from homology"/>
<dbReference type="RefSeq" id="XP_002734884.1">
    <property type="nucleotide sequence ID" value="XM_002734838.2"/>
</dbReference>
<evidence type="ECO:0000256" key="2">
    <source>
        <dbReference type="ARBA" id="ARBA00022617"/>
    </source>
</evidence>
<keyword evidence="4 7" id="KW-0560">Oxidoreductase</keyword>
<dbReference type="Gene3D" id="1.10.630.10">
    <property type="entry name" value="Cytochrome P450"/>
    <property type="match status" value="1"/>
</dbReference>
<keyword evidence="9" id="KW-1185">Reference proteome</keyword>
<gene>
    <name evidence="10" type="primary">LOC100377971</name>
</gene>
<feature type="transmembrane region" description="Helical" evidence="8">
    <location>
        <begin position="12"/>
        <end position="32"/>
    </location>
</feature>
<dbReference type="InterPro" id="IPR002403">
    <property type="entry name" value="Cyt_P450_E_grp-IV"/>
</dbReference>
<comment type="similarity">
    <text evidence="1 7">Belongs to the cytochrome P450 family.</text>
</comment>
<dbReference type="InterPro" id="IPR036396">
    <property type="entry name" value="Cyt_P450_sf"/>
</dbReference>
<evidence type="ECO:0000256" key="5">
    <source>
        <dbReference type="ARBA" id="ARBA00023004"/>
    </source>
</evidence>
<evidence type="ECO:0000256" key="7">
    <source>
        <dbReference type="RuleBase" id="RU000461"/>
    </source>
</evidence>
<dbReference type="Pfam" id="PF00067">
    <property type="entry name" value="p450"/>
    <property type="match status" value="1"/>
</dbReference>
<dbReference type="InterPro" id="IPR001128">
    <property type="entry name" value="Cyt_P450"/>
</dbReference>
<keyword evidence="2 7" id="KW-0349">Heme</keyword>
<evidence type="ECO:0000256" key="8">
    <source>
        <dbReference type="SAM" id="Phobius"/>
    </source>
</evidence>
<dbReference type="PANTHER" id="PTHR24286">
    <property type="entry name" value="CYTOCHROME P450 26"/>
    <property type="match status" value="1"/>
</dbReference>
<dbReference type="PANTHER" id="PTHR24286:SF384">
    <property type="entry name" value="P450, PUTATIVE (EUROFUNG)-RELATED"/>
    <property type="match status" value="1"/>
</dbReference>
<evidence type="ECO:0000256" key="3">
    <source>
        <dbReference type="ARBA" id="ARBA00022723"/>
    </source>
</evidence>
<accession>A0ABM0GQ60</accession>
<dbReference type="Proteomes" id="UP000694865">
    <property type="component" value="Unplaced"/>
</dbReference>
<evidence type="ECO:0000256" key="6">
    <source>
        <dbReference type="ARBA" id="ARBA00023033"/>
    </source>
</evidence>
<keyword evidence="3 7" id="KW-0479">Metal-binding</keyword>
<keyword evidence="8" id="KW-1133">Transmembrane helix</keyword>
<name>A0ABM0GQ60_SACKO</name>
<evidence type="ECO:0000313" key="9">
    <source>
        <dbReference type="Proteomes" id="UP000694865"/>
    </source>
</evidence>
<reference evidence="10" key="1">
    <citation type="submission" date="2025-08" db="UniProtKB">
        <authorList>
            <consortium name="RefSeq"/>
        </authorList>
    </citation>
    <scope>IDENTIFICATION</scope>
    <source>
        <tissue evidence="10">Testes</tissue>
    </source>
</reference>
<keyword evidence="5 7" id="KW-0408">Iron</keyword>
<dbReference type="SUPFAM" id="SSF48264">
    <property type="entry name" value="Cytochrome P450"/>
    <property type="match status" value="1"/>
</dbReference>
<evidence type="ECO:0000256" key="4">
    <source>
        <dbReference type="ARBA" id="ARBA00023002"/>
    </source>
</evidence>
<keyword evidence="6 7" id="KW-0503">Monooxygenase</keyword>
<evidence type="ECO:0000256" key="1">
    <source>
        <dbReference type="ARBA" id="ARBA00010617"/>
    </source>
</evidence>
<keyword evidence="8" id="KW-0472">Membrane</keyword>
<evidence type="ECO:0000313" key="10">
    <source>
        <dbReference type="RefSeq" id="XP_002734884.1"/>
    </source>
</evidence>
<protein>
    <submittedName>
        <fullName evidence="10">Cytochrome P450 26A1-like</fullName>
    </submittedName>
</protein>
<keyword evidence="8" id="KW-0812">Transmembrane</keyword>